<dbReference type="InterPro" id="IPR013105">
    <property type="entry name" value="TPR_2"/>
</dbReference>
<keyword evidence="1" id="KW-0677">Repeat</keyword>
<feature type="repeat" description="TPR" evidence="3">
    <location>
        <begin position="253"/>
        <end position="286"/>
    </location>
</feature>
<feature type="repeat" description="TPR" evidence="3">
    <location>
        <begin position="355"/>
        <end position="388"/>
    </location>
</feature>
<evidence type="ECO:0000313" key="4">
    <source>
        <dbReference type="EMBL" id="CAG9317871.1"/>
    </source>
</evidence>
<dbReference type="Pfam" id="PF00515">
    <property type="entry name" value="TPR_1"/>
    <property type="match status" value="2"/>
</dbReference>
<feature type="repeat" description="TPR" evidence="3">
    <location>
        <begin position="287"/>
        <end position="320"/>
    </location>
</feature>
<dbReference type="EMBL" id="CAJZBQ010000019">
    <property type="protein sequence ID" value="CAG9317871.1"/>
    <property type="molecule type" value="Genomic_DNA"/>
</dbReference>
<dbReference type="PROSITE" id="PS50293">
    <property type="entry name" value="TPR_REGION"/>
    <property type="match status" value="1"/>
</dbReference>
<dbReference type="InterPro" id="IPR015915">
    <property type="entry name" value="Kelch-typ_b-propeller"/>
</dbReference>
<feature type="repeat" description="TPR" evidence="3">
    <location>
        <begin position="321"/>
        <end position="354"/>
    </location>
</feature>
<accession>A0AAU9IQP2</accession>
<dbReference type="PANTHER" id="PTHR44943">
    <property type="entry name" value="CELLULOSE SYNTHASE OPERON PROTEIN C"/>
    <property type="match status" value="1"/>
</dbReference>
<dbReference type="AlphaFoldDB" id="A0AAU9IQP2"/>
<evidence type="ECO:0000256" key="2">
    <source>
        <dbReference type="ARBA" id="ARBA00022803"/>
    </source>
</evidence>
<reference evidence="4" key="1">
    <citation type="submission" date="2021-09" db="EMBL/GenBank/DDBJ databases">
        <authorList>
            <consortium name="AG Swart"/>
            <person name="Singh M."/>
            <person name="Singh A."/>
            <person name="Seah K."/>
            <person name="Emmerich C."/>
        </authorList>
    </citation>
    <scope>NUCLEOTIDE SEQUENCE</scope>
    <source>
        <strain evidence="4">ATCC30299</strain>
    </source>
</reference>
<dbReference type="SUPFAM" id="SSF50965">
    <property type="entry name" value="Galactose oxidase, central domain"/>
    <property type="match status" value="1"/>
</dbReference>
<keyword evidence="2 3" id="KW-0802">TPR repeat</keyword>
<dbReference type="InterPro" id="IPR011990">
    <property type="entry name" value="TPR-like_helical_dom_sf"/>
</dbReference>
<dbReference type="PROSITE" id="PS50005">
    <property type="entry name" value="TPR"/>
    <property type="match status" value="5"/>
</dbReference>
<gene>
    <name evidence="4" type="ORF">BSTOLATCC_MIC20176</name>
</gene>
<dbReference type="InterPro" id="IPR051685">
    <property type="entry name" value="Ycf3/AcsC/BcsC/TPR_MFPF"/>
</dbReference>
<proteinExistence type="predicted"/>
<organism evidence="4 5">
    <name type="scientific">Blepharisma stoltei</name>
    <dbReference type="NCBI Taxonomy" id="1481888"/>
    <lineage>
        <taxon>Eukaryota</taxon>
        <taxon>Sar</taxon>
        <taxon>Alveolata</taxon>
        <taxon>Ciliophora</taxon>
        <taxon>Postciliodesmatophora</taxon>
        <taxon>Heterotrichea</taxon>
        <taxon>Heterotrichida</taxon>
        <taxon>Blepharismidae</taxon>
        <taxon>Blepharisma</taxon>
    </lineage>
</organism>
<dbReference type="Pfam" id="PF07719">
    <property type="entry name" value="TPR_2"/>
    <property type="match status" value="1"/>
</dbReference>
<protein>
    <recommendedName>
        <fullName evidence="6">Tetratricopeptide repeat protein</fullName>
    </recommendedName>
</protein>
<dbReference type="Proteomes" id="UP001162131">
    <property type="component" value="Unassembled WGS sequence"/>
</dbReference>
<evidence type="ECO:0008006" key="6">
    <source>
        <dbReference type="Google" id="ProtNLM"/>
    </source>
</evidence>
<dbReference type="PANTHER" id="PTHR44943:SF4">
    <property type="entry name" value="TPR REPEAT-CONTAINING PROTEIN MJ0798"/>
    <property type="match status" value="1"/>
</dbReference>
<keyword evidence="5" id="KW-1185">Reference proteome</keyword>
<evidence type="ECO:0000256" key="3">
    <source>
        <dbReference type="PROSITE-ProRule" id="PRU00339"/>
    </source>
</evidence>
<evidence type="ECO:0000256" key="1">
    <source>
        <dbReference type="ARBA" id="ARBA00022737"/>
    </source>
</evidence>
<dbReference type="Gene3D" id="1.25.40.10">
    <property type="entry name" value="Tetratricopeptide repeat domain"/>
    <property type="match status" value="3"/>
</dbReference>
<dbReference type="SMART" id="SM00028">
    <property type="entry name" value="TPR"/>
    <property type="match status" value="6"/>
</dbReference>
<dbReference type="Gene3D" id="2.120.10.80">
    <property type="entry name" value="Kelch-type beta propeller"/>
    <property type="match status" value="1"/>
</dbReference>
<dbReference type="SUPFAM" id="SSF48452">
    <property type="entry name" value="TPR-like"/>
    <property type="match status" value="1"/>
</dbReference>
<sequence length="531" mass="63232">MLIGVNGGVEMLLSGTPSQNSSCIYFSNSVYCFGGSNQMTSSLSMRFDLDQNRWIQLTPMPEDDSECNMIIFNGNILISGRYNRNLLLYSIDIDSFSTIPYEFEWDKKKILVNAERLYLIECCGWIYESEIGSYLNWRRIRKSKFDYYSQTYCVYNKGGIYISSIHPLLRQYYYYFDLDRKKIIDLTYYSRNYWLRRVGNKIESIKWNSQNLMFDSRYLDEWDLKGMSLGNLGEHLEDIERNDERIKKYPNSAIYYSNNGYILLGLRRYLEAIEWFDEAIKLKPNYANFYFYKGNAFYGLKRYLEAIECYDWAIKLDPKDGYNYHNKGKSFYGLERYLEAIEWYDEAIELDSYNADFYYNKDKAFYGLKSYLEAIKCYDEAIKLNKFNPNNADFYPKKGYTLNKFGSFLEEAERHNKEIKINSSNAKLYNDKGNTLCVLERYQEAIQCYDEAIKLKPNNPLHFCNRARVFNNLRQEEAALQDFNTAYNLWQQYQEGDVFTKDECKLSEKDIKFIDHTLGRDHIELLQKMQI</sequence>
<comment type="caution">
    <text evidence="4">The sequence shown here is derived from an EMBL/GenBank/DDBJ whole genome shotgun (WGS) entry which is preliminary data.</text>
</comment>
<dbReference type="InterPro" id="IPR019734">
    <property type="entry name" value="TPR_rpt"/>
</dbReference>
<evidence type="ECO:0000313" key="5">
    <source>
        <dbReference type="Proteomes" id="UP001162131"/>
    </source>
</evidence>
<feature type="repeat" description="TPR" evidence="3">
    <location>
        <begin position="426"/>
        <end position="459"/>
    </location>
</feature>
<dbReference type="InterPro" id="IPR011043">
    <property type="entry name" value="Gal_Oxase/kelch_b-propeller"/>
</dbReference>
<dbReference type="Pfam" id="PF13414">
    <property type="entry name" value="TPR_11"/>
    <property type="match status" value="1"/>
</dbReference>
<name>A0AAU9IQP2_9CILI</name>